<proteinExistence type="predicted"/>
<gene>
    <name evidence="2" type="ORF">C1SCF055_LOCUS13946</name>
</gene>
<sequence length="444" mass="48546">MQAIAKLLQARPGVQELEQKLCASLLKKLVLMPPISSADLVMCYESLKEANLPDKMNHDVLKALDNLATTDTHNNIVGKLASSGQECKYFHKYLTQKDNADLQTCSMWEGCLVISKRLKLLGICGMKESLKKVCLGILVWHEMQRCKAQAPSVRAVYSLGHDLVNSLRNLALEVPAQATCLACYPEDPDQLPKDHFMASYQNEQPEKKNYPQLAFIIQKHVKDKVPKHEPPKQVEPSASSSSSSMNDLLCLLGHFHQASNLILGTAGGAMDLGNNVGAKAGATVEASAAGQKPINDTAPAPSQVAAKKSSNESLENAQVVGHLPVENNPNDRPGKTLEDFEKENFAKLEAREKAKKCHPTPKGKALKVLKRPASQASQTKVVKDREVKKPCSTSAKSAKVPGKQVLGCSKCRGQSCVQCRNPGFKGQLYTRQQWIARAKVQKLK</sequence>
<accession>A0A9P1C9I3</accession>
<feature type="compositionally biased region" description="Basic and acidic residues" evidence="1">
    <location>
        <begin position="223"/>
        <end position="232"/>
    </location>
</feature>
<dbReference type="Proteomes" id="UP001152797">
    <property type="component" value="Unassembled WGS sequence"/>
</dbReference>
<comment type="caution">
    <text evidence="2">The sequence shown here is derived from an EMBL/GenBank/DDBJ whole genome shotgun (WGS) entry which is preliminary data.</text>
</comment>
<feature type="region of interest" description="Disordered" evidence="1">
    <location>
        <begin position="289"/>
        <end position="311"/>
    </location>
</feature>
<keyword evidence="4" id="KW-1185">Reference proteome</keyword>
<evidence type="ECO:0000256" key="1">
    <source>
        <dbReference type="SAM" id="MobiDB-lite"/>
    </source>
</evidence>
<name>A0A9P1C9I3_9DINO</name>
<dbReference type="EMBL" id="CAMXCT020001097">
    <property type="protein sequence ID" value="CAL1139978.1"/>
    <property type="molecule type" value="Genomic_DNA"/>
</dbReference>
<feature type="region of interest" description="Disordered" evidence="1">
    <location>
        <begin position="222"/>
        <end position="241"/>
    </location>
</feature>
<protein>
    <submittedName>
        <fullName evidence="2">Uncharacterized protein</fullName>
    </submittedName>
</protein>
<reference evidence="3" key="2">
    <citation type="submission" date="2024-04" db="EMBL/GenBank/DDBJ databases">
        <authorList>
            <person name="Chen Y."/>
            <person name="Shah S."/>
            <person name="Dougan E. K."/>
            <person name="Thang M."/>
            <person name="Chan C."/>
        </authorList>
    </citation>
    <scope>NUCLEOTIDE SEQUENCE [LARGE SCALE GENOMIC DNA]</scope>
</reference>
<organism evidence="2">
    <name type="scientific">Cladocopium goreaui</name>
    <dbReference type="NCBI Taxonomy" id="2562237"/>
    <lineage>
        <taxon>Eukaryota</taxon>
        <taxon>Sar</taxon>
        <taxon>Alveolata</taxon>
        <taxon>Dinophyceae</taxon>
        <taxon>Suessiales</taxon>
        <taxon>Symbiodiniaceae</taxon>
        <taxon>Cladocopium</taxon>
    </lineage>
</organism>
<reference evidence="2" key="1">
    <citation type="submission" date="2022-10" db="EMBL/GenBank/DDBJ databases">
        <authorList>
            <person name="Chen Y."/>
            <person name="Dougan E. K."/>
            <person name="Chan C."/>
            <person name="Rhodes N."/>
            <person name="Thang M."/>
        </authorList>
    </citation>
    <scope>NUCLEOTIDE SEQUENCE</scope>
</reference>
<evidence type="ECO:0000313" key="2">
    <source>
        <dbReference type="EMBL" id="CAI3986603.1"/>
    </source>
</evidence>
<dbReference type="EMBL" id="CAMXCT010001097">
    <property type="protein sequence ID" value="CAI3986603.1"/>
    <property type="molecule type" value="Genomic_DNA"/>
</dbReference>
<dbReference type="EMBL" id="CAMXCT030001097">
    <property type="protein sequence ID" value="CAL4773915.1"/>
    <property type="molecule type" value="Genomic_DNA"/>
</dbReference>
<evidence type="ECO:0000313" key="3">
    <source>
        <dbReference type="EMBL" id="CAL1139978.1"/>
    </source>
</evidence>
<dbReference type="OrthoDB" id="431617at2759"/>
<evidence type="ECO:0000313" key="4">
    <source>
        <dbReference type="Proteomes" id="UP001152797"/>
    </source>
</evidence>
<dbReference type="AlphaFoldDB" id="A0A9P1C9I3"/>